<evidence type="ECO:0000313" key="7">
    <source>
        <dbReference type="Proteomes" id="UP000091956"/>
    </source>
</evidence>
<keyword evidence="7" id="KW-1185">Reference proteome</keyword>
<keyword evidence="4" id="KW-1133">Transmembrane helix</keyword>
<proteinExistence type="predicted"/>
<dbReference type="AlphaFoldDB" id="A0A1B8GSS9"/>
<dbReference type="GO" id="GO:0003988">
    <property type="term" value="F:acetyl-CoA C-acyltransferase activity"/>
    <property type="evidence" value="ECO:0007669"/>
    <property type="project" value="TreeGrafter"/>
</dbReference>
<dbReference type="InterPro" id="IPR050215">
    <property type="entry name" value="Thiolase-like_sf_Thiolase"/>
</dbReference>
<evidence type="ECO:0000313" key="6">
    <source>
        <dbReference type="EMBL" id="OBT98893.1"/>
    </source>
</evidence>
<evidence type="ECO:0000256" key="2">
    <source>
        <dbReference type="ARBA" id="ARBA00023098"/>
    </source>
</evidence>
<dbReference type="Gene3D" id="3.40.47.10">
    <property type="match status" value="2"/>
</dbReference>
<dbReference type="InterPro" id="IPR020617">
    <property type="entry name" value="Thiolase_C"/>
</dbReference>
<reference evidence="7" key="2">
    <citation type="journal article" date="2018" name="Nat. Commun.">
        <title>Extreme sensitivity to ultraviolet light in the fungal pathogen causing white-nose syndrome of bats.</title>
        <authorList>
            <person name="Palmer J.M."/>
            <person name="Drees K.P."/>
            <person name="Foster J.T."/>
            <person name="Lindner D.L."/>
        </authorList>
    </citation>
    <scope>NUCLEOTIDE SEQUENCE [LARGE SCALE GENOMIC DNA]</scope>
    <source>
        <strain evidence="7">UAMH 10579</strain>
    </source>
</reference>
<evidence type="ECO:0000256" key="1">
    <source>
        <dbReference type="ARBA" id="ARBA00022832"/>
    </source>
</evidence>
<evidence type="ECO:0000256" key="3">
    <source>
        <dbReference type="SAM" id="MobiDB-lite"/>
    </source>
</evidence>
<keyword evidence="1" id="KW-0276">Fatty acid metabolism</keyword>
<dbReference type="EMBL" id="KV460214">
    <property type="protein sequence ID" value="OBT98893.1"/>
    <property type="molecule type" value="Genomic_DNA"/>
</dbReference>
<protein>
    <submittedName>
        <fullName evidence="6">3-ketoacyl-CoA thiolase with broad chain length specificity</fullName>
    </submittedName>
</protein>
<feature type="domain" description="Thiolase C-terminal" evidence="5">
    <location>
        <begin position="60"/>
        <end position="109"/>
    </location>
</feature>
<organism evidence="6 7">
    <name type="scientific">Pseudogymnoascus verrucosus</name>
    <dbReference type="NCBI Taxonomy" id="342668"/>
    <lineage>
        <taxon>Eukaryota</taxon>
        <taxon>Fungi</taxon>
        <taxon>Dikarya</taxon>
        <taxon>Ascomycota</taxon>
        <taxon>Pezizomycotina</taxon>
        <taxon>Leotiomycetes</taxon>
        <taxon>Thelebolales</taxon>
        <taxon>Thelebolaceae</taxon>
        <taxon>Pseudogymnoascus</taxon>
    </lineage>
</organism>
<accession>A0A1B8GSS9</accession>
<feature type="transmembrane region" description="Helical" evidence="4">
    <location>
        <begin position="64"/>
        <end position="85"/>
    </location>
</feature>
<dbReference type="RefSeq" id="XP_018132626.1">
    <property type="nucleotide sequence ID" value="XM_018271903.2"/>
</dbReference>
<dbReference type="SUPFAM" id="SSF53901">
    <property type="entry name" value="Thiolase-like"/>
    <property type="match status" value="1"/>
</dbReference>
<name>A0A1B8GSS9_9PEZI</name>
<dbReference type="GeneID" id="28835779"/>
<dbReference type="GO" id="GO:0010124">
    <property type="term" value="P:phenylacetate catabolic process"/>
    <property type="evidence" value="ECO:0007669"/>
    <property type="project" value="TreeGrafter"/>
</dbReference>
<dbReference type="GO" id="GO:0006635">
    <property type="term" value="P:fatty acid beta-oxidation"/>
    <property type="evidence" value="ECO:0007669"/>
    <property type="project" value="TreeGrafter"/>
</dbReference>
<reference evidence="6 7" key="1">
    <citation type="submission" date="2016-03" db="EMBL/GenBank/DDBJ databases">
        <title>Comparative genomics of Pseudogymnoascus destructans, the fungus causing white-nose syndrome of bats.</title>
        <authorList>
            <person name="Palmer J.M."/>
            <person name="Drees K.P."/>
            <person name="Foster J.T."/>
            <person name="Lindner D.L."/>
        </authorList>
    </citation>
    <scope>NUCLEOTIDE SEQUENCE [LARGE SCALE GENOMIC DNA]</scope>
    <source>
        <strain evidence="6 7">UAMH 10579</strain>
    </source>
</reference>
<gene>
    <name evidence="6" type="primary">POT1_1</name>
    <name evidence="6" type="ORF">VE01_02393</name>
</gene>
<dbReference type="STRING" id="342668.A0A1B8GSS9"/>
<feature type="compositionally biased region" description="Basic and acidic residues" evidence="3">
    <location>
        <begin position="21"/>
        <end position="32"/>
    </location>
</feature>
<dbReference type="GO" id="GO:0005777">
    <property type="term" value="C:peroxisome"/>
    <property type="evidence" value="ECO:0007669"/>
    <property type="project" value="TreeGrafter"/>
</dbReference>
<dbReference type="InterPro" id="IPR016039">
    <property type="entry name" value="Thiolase-like"/>
</dbReference>
<keyword evidence="2" id="KW-0443">Lipid metabolism</keyword>
<dbReference type="Pfam" id="PF02803">
    <property type="entry name" value="Thiolase_C"/>
    <property type="match status" value="1"/>
</dbReference>
<sequence>MSSGFKDTAGREVAEDGVQYEDPKTDHGDKGRQRARGHHGQVAQSHRACRSTAARLGPRVLGKYITASVVGVALLLMGVGPWAAIPLAIEKTGVTKEAVDGWEINKAFGS</sequence>
<feature type="region of interest" description="Disordered" evidence="3">
    <location>
        <begin position="1"/>
        <end position="50"/>
    </location>
</feature>
<dbReference type="Proteomes" id="UP000091956">
    <property type="component" value="Unassembled WGS sequence"/>
</dbReference>
<keyword evidence="4" id="KW-0472">Membrane</keyword>
<dbReference type="PANTHER" id="PTHR43853">
    <property type="entry name" value="3-KETOACYL-COA THIOLASE, PEROXISOMAL"/>
    <property type="match status" value="1"/>
</dbReference>
<keyword evidence="4" id="KW-0812">Transmembrane</keyword>
<evidence type="ECO:0000259" key="5">
    <source>
        <dbReference type="Pfam" id="PF02803"/>
    </source>
</evidence>
<evidence type="ECO:0000256" key="4">
    <source>
        <dbReference type="SAM" id="Phobius"/>
    </source>
</evidence>
<dbReference type="PANTHER" id="PTHR43853:SF8">
    <property type="entry name" value="3-KETOACYL-COA THIOLASE, PEROXISOMAL"/>
    <property type="match status" value="1"/>
</dbReference>